<dbReference type="InterPro" id="IPR039663">
    <property type="entry name" value="AIP/AIPL1/TTC9"/>
</dbReference>
<dbReference type="SUPFAM" id="SSF57903">
    <property type="entry name" value="FYVE/PHD zinc finger"/>
    <property type="match status" value="1"/>
</dbReference>
<feature type="repeat" description="TPR" evidence="5">
    <location>
        <begin position="236"/>
        <end position="269"/>
    </location>
</feature>
<reference evidence="7 8" key="1">
    <citation type="journal article" date="2015" name="Genome Biol. Evol.">
        <title>Comparative Genomics of a Bacterivorous Green Alga Reveals Evolutionary Causalities and Consequences of Phago-Mixotrophic Mode of Nutrition.</title>
        <authorList>
            <person name="Burns J.A."/>
            <person name="Paasch A."/>
            <person name="Narechania A."/>
            <person name="Kim E."/>
        </authorList>
    </citation>
    <scope>NUCLEOTIDE SEQUENCE [LARGE SCALE GENOMIC DNA]</scope>
    <source>
        <strain evidence="7 8">PLY_AMNH</strain>
    </source>
</reference>
<accession>A0AAE0KZ55</accession>
<dbReference type="AlphaFoldDB" id="A0AAE0KZ55"/>
<dbReference type="InterPro" id="IPR019734">
    <property type="entry name" value="TPR_rpt"/>
</dbReference>
<dbReference type="PANTHER" id="PTHR11242:SF0">
    <property type="entry name" value="TPR_REGION DOMAIN-CONTAINING PROTEIN"/>
    <property type="match status" value="1"/>
</dbReference>
<dbReference type="Pfam" id="PF13181">
    <property type="entry name" value="TPR_8"/>
    <property type="match status" value="1"/>
</dbReference>
<evidence type="ECO:0000256" key="2">
    <source>
        <dbReference type="ARBA" id="ARBA00022771"/>
    </source>
</evidence>
<feature type="repeat" description="TPR" evidence="5">
    <location>
        <begin position="425"/>
        <end position="458"/>
    </location>
</feature>
<feature type="compositionally biased region" description="Polar residues" evidence="6">
    <location>
        <begin position="15"/>
        <end position="25"/>
    </location>
</feature>
<dbReference type="EMBL" id="LGRX02013623">
    <property type="protein sequence ID" value="KAK3265879.1"/>
    <property type="molecule type" value="Genomic_DNA"/>
</dbReference>
<feature type="repeat" description="TPR" evidence="5">
    <location>
        <begin position="202"/>
        <end position="235"/>
    </location>
</feature>
<dbReference type="PROSITE" id="PS50005">
    <property type="entry name" value="TPR"/>
    <property type="match status" value="3"/>
</dbReference>
<keyword evidence="2" id="KW-0479">Metal-binding</keyword>
<evidence type="ECO:0000256" key="5">
    <source>
        <dbReference type="PROSITE-ProRule" id="PRU00339"/>
    </source>
</evidence>
<name>A0AAE0KZ55_9CHLO</name>
<keyword evidence="3 5" id="KW-0802">TPR repeat</keyword>
<sequence length="507" mass="54982">MYAKLSDLDEIEEGPQQTEPETSLQAGGRPGRACSACSSQLSFFKAKRTCSSCTLRFCAACVTRRHHTVTKPAALPVCDSCFLICCAKKCGARCTQLLPTRELRALCLHRVDTATFNSHDQVTGALLEWAQAQPVPGQQAPSQELALDQAQERKVQGNVRFRAGEYVAASEAYVECLRCLTGLPMRGPGSADLDSSKKQVALAAHLNLAVCYLRLSKFPEVILECTRALEIDPANVKAHFRRGRAQHQRGETRLAKADLQAALQLAPNNAEIRRELLEASASKAFKFDHTVRSSDHAVGATGGAGEGEDGEARTMRSVVPHPAEAAEAPPRTASRAQPVACSFTALSSAANAELPQLPPPSCALTCIKVSQAFKEKGNSLFTMQKFAEAITQYTLCVKYLADSEVEATVECGTVEEVQQAKNLRIACHLNMSACYTAARNPEQAIQEAEKALALEPGHKKGCYRLGIAYASIAQVHLRKAFVQDPEDKQLQKKLLLLDGLLENPSHK</sequence>
<dbReference type="SMART" id="SM00028">
    <property type="entry name" value="TPR"/>
    <property type="match status" value="5"/>
</dbReference>
<keyword evidence="8" id="KW-1185">Reference proteome</keyword>
<dbReference type="CDD" id="cd00065">
    <property type="entry name" value="FYVE_like_SF"/>
    <property type="match status" value="1"/>
</dbReference>
<feature type="region of interest" description="Disordered" evidence="6">
    <location>
        <begin position="295"/>
        <end position="315"/>
    </location>
</feature>
<dbReference type="SUPFAM" id="SSF48452">
    <property type="entry name" value="TPR-like"/>
    <property type="match status" value="2"/>
</dbReference>
<evidence type="ECO:0000313" key="7">
    <source>
        <dbReference type="EMBL" id="KAK3265879.1"/>
    </source>
</evidence>
<dbReference type="GO" id="GO:0008270">
    <property type="term" value="F:zinc ion binding"/>
    <property type="evidence" value="ECO:0007669"/>
    <property type="project" value="UniProtKB-KW"/>
</dbReference>
<dbReference type="InterPro" id="IPR011990">
    <property type="entry name" value="TPR-like_helical_dom_sf"/>
</dbReference>
<dbReference type="Gene3D" id="1.25.40.10">
    <property type="entry name" value="Tetratricopeptide repeat domain"/>
    <property type="match status" value="2"/>
</dbReference>
<dbReference type="InterPro" id="IPR011011">
    <property type="entry name" value="Znf_FYVE_PHD"/>
</dbReference>
<organism evidence="7 8">
    <name type="scientific">Cymbomonas tetramitiformis</name>
    <dbReference type="NCBI Taxonomy" id="36881"/>
    <lineage>
        <taxon>Eukaryota</taxon>
        <taxon>Viridiplantae</taxon>
        <taxon>Chlorophyta</taxon>
        <taxon>Pyramimonadophyceae</taxon>
        <taxon>Pyramimonadales</taxon>
        <taxon>Pyramimonadaceae</taxon>
        <taxon>Cymbomonas</taxon>
    </lineage>
</organism>
<evidence type="ECO:0000256" key="1">
    <source>
        <dbReference type="ARBA" id="ARBA00022737"/>
    </source>
</evidence>
<protein>
    <submittedName>
        <fullName evidence="7">Uncharacterized protein</fullName>
    </submittedName>
</protein>
<keyword evidence="1" id="KW-0677">Repeat</keyword>
<keyword evidence="4" id="KW-0862">Zinc</keyword>
<evidence type="ECO:0000256" key="6">
    <source>
        <dbReference type="SAM" id="MobiDB-lite"/>
    </source>
</evidence>
<comment type="caution">
    <text evidence="7">The sequence shown here is derived from an EMBL/GenBank/DDBJ whole genome shotgun (WGS) entry which is preliminary data.</text>
</comment>
<evidence type="ECO:0000256" key="3">
    <source>
        <dbReference type="ARBA" id="ARBA00022803"/>
    </source>
</evidence>
<gene>
    <name evidence="7" type="ORF">CYMTET_25467</name>
</gene>
<evidence type="ECO:0000256" key="4">
    <source>
        <dbReference type="ARBA" id="ARBA00022833"/>
    </source>
</evidence>
<keyword evidence="2" id="KW-0863">Zinc-finger</keyword>
<evidence type="ECO:0000313" key="8">
    <source>
        <dbReference type="Proteomes" id="UP001190700"/>
    </source>
</evidence>
<feature type="region of interest" description="Disordered" evidence="6">
    <location>
        <begin position="1"/>
        <end position="30"/>
    </location>
</feature>
<dbReference type="PANTHER" id="PTHR11242">
    <property type="entry name" value="ARYL HYDROCARBON RECEPTOR INTERACTING PROTEIN RELATED"/>
    <property type="match status" value="1"/>
</dbReference>
<proteinExistence type="predicted"/>
<dbReference type="Proteomes" id="UP001190700">
    <property type="component" value="Unassembled WGS sequence"/>
</dbReference>